<gene>
    <name evidence="5" type="ORF">SAMN04487859_107115</name>
</gene>
<dbReference type="Gene3D" id="3.40.50.720">
    <property type="entry name" value="NAD(P)-binding Rossmann-like Domain"/>
    <property type="match status" value="1"/>
</dbReference>
<dbReference type="CDD" id="cd08946">
    <property type="entry name" value="SDR_e"/>
    <property type="match status" value="1"/>
</dbReference>
<dbReference type="Pfam" id="PF01370">
    <property type="entry name" value="Epimerase"/>
    <property type="match status" value="1"/>
</dbReference>
<evidence type="ECO:0000313" key="6">
    <source>
        <dbReference type="Proteomes" id="UP000198599"/>
    </source>
</evidence>
<organism evidence="5 6">
    <name type="scientific">Roseovarius lutimaris</name>
    <dbReference type="NCBI Taxonomy" id="1005928"/>
    <lineage>
        <taxon>Bacteria</taxon>
        <taxon>Pseudomonadati</taxon>
        <taxon>Pseudomonadota</taxon>
        <taxon>Alphaproteobacteria</taxon>
        <taxon>Rhodobacterales</taxon>
        <taxon>Roseobacteraceae</taxon>
        <taxon>Roseovarius</taxon>
    </lineage>
</organism>
<reference evidence="6" key="1">
    <citation type="submission" date="2016-10" db="EMBL/GenBank/DDBJ databases">
        <authorList>
            <person name="Varghese N."/>
            <person name="Submissions S."/>
        </authorList>
    </citation>
    <scope>NUCLEOTIDE SEQUENCE [LARGE SCALE GENOMIC DNA]</scope>
    <source>
        <strain evidence="6">DSM 28463</strain>
    </source>
</reference>
<evidence type="ECO:0000256" key="3">
    <source>
        <dbReference type="ARBA" id="ARBA00023027"/>
    </source>
</evidence>
<proteinExistence type="inferred from homology"/>
<dbReference type="PANTHER" id="PTHR43103">
    <property type="entry name" value="NUCLEOSIDE-DIPHOSPHATE-SUGAR EPIMERASE"/>
    <property type="match status" value="1"/>
</dbReference>
<evidence type="ECO:0000256" key="2">
    <source>
        <dbReference type="ARBA" id="ARBA00023002"/>
    </source>
</evidence>
<protein>
    <submittedName>
        <fullName evidence="5">Nucleoside-diphosphate-sugar epimerase</fullName>
    </submittedName>
</protein>
<evidence type="ECO:0000256" key="1">
    <source>
        <dbReference type="ARBA" id="ARBA00007637"/>
    </source>
</evidence>
<dbReference type="GO" id="GO:0016491">
    <property type="term" value="F:oxidoreductase activity"/>
    <property type="evidence" value="ECO:0007669"/>
    <property type="project" value="UniProtKB-KW"/>
</dbReference>
<sequence length="280" mass="29835">MAKTSHNVTCLVTGSNGKLGLLLRRAWRKCPGPAPLCMARRAPTDILWSPGDPLPPLPGMDTVIALWGCTSGDAADLATNVDLVPYTVALAEACGARNILHFSSAAIYGPGTELDETSPPTPANAYGASKLTMEETIRALPRNGIRHCVLRLANVVGADSLAPALAPQEAPITLDRFADGHGPLRSYIAPGDLARVLLALAALPGEALPEVVNVTAPVPVRMEDLARAAGRPVVWRDAPDSAHQCVTMDGKRLEHLFPQMKLLRNAQELIADWRNLEFVS</sequence>
<dbReference type="Proteomes" id="UP000198599">
    <property type="component" value="Unassembled WGS sequence"/>
</dbReference>
<name>A0A1I5B817_9RHOB</name>
<keyword evidence="2" id="KW-0560">Oxidoreductase</keyword>
<comment type="similarity">
    <text evidence="1">Belongs to the NAD(P)-dependent epimerase/dehydratase family.</text>
</comment>
<keyword evidence="3" id="KW-0520">NAD</keyword>
<dbReference type="InterPro" id="IPR036291">
    <property type="entry name" value="NAD(P)-bd_dom_sf"/>
</dbReference>
<evidence type="ECO:0000313" key="5">
    <source>
        <dbReference type="EMBL" id="SFN70868.1"/>
    </source>
</evidence>
<keyword evidence="6" id="KW-1185">Reference proteome</keyword>
<feature type="domain" description="NAD-dependent epimerase/dehydratase" evidence="4">
    <location>
        <begin position="75"/>
        <end position="214"/>
    </location>
</feature>
<dbReference type="AlphaFoldDB" id="A0A1I5B817"/>
<dbReference type="SUPFAM" id="SSF51735">
    <property type="entry name" value="NAD(P)-binding Rossmann-fold domains"/>
    <property type="match status" value="1"/>
</dbReference>
<dbReference type="InterPro" id="IPR001509">
    <property type="entry name" value="Epimerase_deHydtase"/>
</dbReference>
<accession>A0A1I5B817</accession>
<dbReference type="RefSeq" id="WP_092836679.1">
    <property type="nucleotide sequence ID" value="NZ_FOVP01000007.1"/>
</dbReference>
<evidence type="ECO:0000259" key="4">
    <source>
        <dbReference type="Pfam" id="PF01370"/>
    </source>
</evidence>
<dbReference type="PANTHER" id="PTHR43103:SF5">
    <property type="entry name" value="4-EPIMERASE, PUTATIVE (AFU_ORTHOLOGUE AFUA_7G00360)-RELATED"/>
    <property type="match status" value="1"/>
</dbReference>
<dbReference type="EMBL" id="FOVP01000007">
    <property type="protein sequence ID" value="SFN70868.1"/>
    <property type="molecule type" value="Genomic_DNA"/>
</dbReference>
<dbReference type="STRING" id="1005928.SAMN04487859_107115"/>
<dbReference type="OrthoDB" id="7687386at2"/>